<reference evidence="1 2" key="1">
    <citation type="journal article" date="2023" name="Microbiol. Resour. Announc.">
        <title>Whole-genome sequence of Pseudomonas yamanorum OLsAu1 isolated from the edible ectomycorrhizal mushroom Lactarius sp. section Deliciosi.</title>
        <authorList>
            <person name="Ramirez-Mendoza R."/>
            <person name="Angeles-Argaiz R.E."/>
            <person name="Hernandez-Oaxaca D."/>
            <person name="Aguirre-Beltran L."/>
            <person name="Almaraz-Suarez J."/>
            <person name="Perez-Moreno J."/>
        </authorList>
    </citation>
    <scope>NUCLEOTIDE SEQUENCE [LARGE SCALE GENOMIC DNA]</scope>
    <source>
        <strain evidence="1 2">OLsAu1</strain>
    </source>
</reference>
<feature type="non-terminal residue" evidence="1">
    <location>
        <position position="1"/>
    </location>
</feature>
<keyword evidence="2" id="KW-1185">Reference proteome</keyword>
<gene>
    <name evidence="1" type="ORF">RCO22_31330</name>
</gene>
<proteinExistence type="predicted"/>
<evidence type="ECO:0000313" key="2">
    <source>
        <dbReference type="Proteomes" id="UP001224477"/>
    </source>
</evidence>
<evidence type="ECO:0000313" key="1">
    <source>
        <dbReference type="EMBL" id="MDR0193448.1"/>
    </source>
</evidence>
<organism evidence="1 2">
    <name type="scientific">Pseudomonas yamanorum</name>
    <dbReference type="NCBI Taxonomy" id="515393"/>
    <lineage>
        <taxon>Bacteria</taxon>
        <taxon>Pseudomonadati</taxon>
        <taxon>Pseudomonadota</taxon>
        <taxon>Gammaproteobacteria</taxon>
        <taxon>Pseudomonadales</taxon>
        <taxon>Pseudomonadaceae</taxon>
        <taxon>Pseudomonas</taxon>
    </lineage>
</organism>
<protein>
    <submittedName>
        <fullName evidence="1">Uncharacterized protein</fullName>
    </submittedName>
</protein>
<dbReference type="RefSeq" id="WP_309255986.1">
    <property type="nucleotide sequence ID" value="NZ_JAVGXC010000086.1"/>
</dbReference>
<accession>A0ABU1D1L9</accession>
<comment type="caution">
    <text evidence="1">The sequence shown here is derived from an EMBL/GenBank/DDBJ whole genome shotgun (WGS) entry which is preliminary data.</text>
</comment>
<dbReference type="EMBL" id="JAVGXC010000086">
    <property type="protein sequence ID" value="MDR0193448.1"/>
    <property type="molecule type" value="Genomic_DNA"/>
</dbReference>
<sequence>LLLRFSKVSRCKSGTISGRYLNNGYDPDQANAQDISPHPARLSGYPPCTPQKAKLTVYPLLDMLSE</sequence>
<dbReference type="Proteomes" id="UP001224477">
    <property type="component" value="Unassembled WGS sequence"/>
</dbReference>
<name>A0ABU1D1L9_9PSED</name>